<dbReference type="Proteomes" id="UP000625316">
    <property type="component" value="Unassembled WGS sequence"/>
</dbReference>
<evidence type="ECO:0000313" key="1">
    <source>
        <dbReference type="EMBL" id="MBE9031301.1"/>
    </source>
</evidence>
<protein>
    <submittedName>
        <fullName evidence="1">PTPA-CTERM sorting domain-containing protein</fullName>
    </submittedName>
</protein>
<dbReference type="EMBL" id="JADEXQ010000059">
    <property type="protein sequence ID" value="MBE9031301.1"/>
    <property type="molecule type" value="Genomic_DNA"/>
</dbReference>
<name>A0A928VQX3_9CYAN</name>
<gene>
    <name evidence="1" type="ORF">IQ266_16320</name>
</gene>
<keyword evidence="2" id="KW-1185">Reference proteome</keyword>
<accession>A0A928VQX3</accession>
<dbReference type="AlphaFoldDB" id="A0A928VQX3"/>
<organism evidence="1 2">
    <name type="scientific">Romeriopsis navalis LEGE 11480</name>
    <dbReference type="NCBI Taxonomy" id="2777977"/>
    <lineage>
        <taxon>Bacteria</taxon>
        <taxon>Bacillati</taxon>
        <taxon>Cyanobacteriota</taxon>
        <taxon>Cyanophyceae</taxon>
        <taxon>Leptolyngbyales</taxon>
        <taxon>Leptolyngbyaceae</taxon>
        <taxon>Romeriopsis</taxon>
        <taxon>Romeriopsis navalis</taxon>
    </lineage>
</organism>
<sequence length="251" mass="27645">MPLHRLVTEHPALRKSLPVTLVSLGLMTMGAIFAPAAPAARFTFSQTGYDYNFSGGPRLTAAERKSKFPGSVSGSFEFDEAAWDDNQVTLKELTSFRYKFTLLDQEPEASVNQRLSSQAITVKPKEDRTNFIAKKKDLGFFSFNRKGESYFLNLGNILAEDFSAKPLETEPFYRFDLEGNSDRGRGNFSFNDEQDDVFLQALEINVGLSSSAPIQIQAVNDAVPTPAMLPGLIGMGIAALRKRKQAASSEA</sequence>
<comment type="caution">
    <text evidence="1">The sequence shown here is derived from an EMBL/GenBank/DDBJ whole genome shotgun (WGS) entry which is preliminary data.</text>
</comment>
<dbReference type="RefSeq" id="WP_264326131.1">
    <property type="nucleotide sequence ID" value="NZ_JADEXQ010000059.1"/>
</dbReference>
<reference evidence="1" key="1">
    <citation type="submission" date="2020-10" db="EMBL/GenBank/DDBJ databases">
        <authorList>
            <person name="Castelo-Branco R."/>
            <person name="Eusebio N."/>
            <person name="Adriana R."/>
            <person name="Vieira A."/>
            <person name="Brugerolle De Fraissinette N."/>
            <person name="Rezende De Castro R."/>
            <person name="Schneider M.P."/>
            <person name="Vasconcelos V."/>
            <person name="Leao P.N."/>
        </authorList>
    </citation>
    <scope>NUCLEOTIDE SEQUENCE</scope>
    <source>
        <strain evidence="1">LEGE 11480</strain>
    </source>
</reference>
<proteinExistence type="predicted"/>
<evidence type="ECO:0000313" key="2">
    <source>
        <dbReference type="Proteomes" id="UP000625316"/>
    </source>
</evidence>
<dbReference type="NCBIfam" id="NF033465">
    <property type="entry name" value="PTPA-CTERM"/>
    <property type="match status" value="1"/>
</dbReference>